<dbReference type="Proteomes" id="UP001054945">
    <property type="component" value="Unassembled WGS sequence"/>
</dbReference>
<dbReference type="EMBL" id="BPLR01013722">
    <property type="protein sequence ID" value="GIY63250.1"/>
    <property type="molecule type" value="Genomic_DNA"/>
</dbReference>
<protein>
    <submittedName>
        <fullName evidence="1">Uncharacterized protein</fullName>
    </submittedName>
</protein>
<reference evidence="1 2" key="1">
    <citation type="submission" date="2021-06" db="EMBL/GenBank/DDBJ databases">
        <title>Caerostris extrusa draft genome.</title>
        <authorList>
            <person name="Kono N."/>
            <person name="Arakawa K."/>
        </authorList>
    </citation>
    <scope>NUCLEOTIDE SEQUENCE [LARGE SCALE GENOMIC DNA]</scope>
</reference>
<name>A0AAV4UZ35_CAEEX</name>
<evidence type="ECO:0000313" key="1">
    <source>
        <dbReference type="EMBL" id="GIY63250.1"/>
    </source>
</evidence>
<proteinExistence type="predicted"/>
<evidence type="ECO:0000313" key="2">
    <source>
        <dbReference type="Proteomes" id="UP001054945"/>
    </source>
</evidence>
<dbReference type="AlphaFoldDB" id="A0AAV4UZ35"/>
<gene>
    <name evidence="1" type="ORF">CEXT_334851</name>
</gene>
<comment type="caution">
    <text evidence="1">The sequence shown here is derived from an EMBL/GenBank/DDBJ whole genome shotgun (WGS) entry which is preliminary data.</text>
</comment>
<sequence length="74" mass="8246">MTVFLREKCHIHKSVPPITPVETPLRSRTWMGCMPGVKAARQAPLDEKQSWLYFCLSPSSPLLLCGSEADSNSN</sequence>
<keyword evidence="2" id="KW-1185">Reference proteome</keyword>
<accession>A0AAV4UZ35</accession>
<organism evidence="1 2">
    <name type="scientific">Caerostris extrusa</name>
    <name type="common">Bark spider</name>
    <name type="synonym">Caerostris bankana</name>
    <dbReference type="NCBI Taxonomy" id="172846"/>
    <lineage>
        <taxon>Eukaryota</taxon>
        <taxon>Metazoa</taxon>
        <taxon>Ecdysozoa</taxon>
        <taxon>Arthropoda</taxon>
        <taxon>Chelicerata</taxon>
        <taxon>Arachnida</taxon>
        <taxon>Araneae</taxon>
        <taxon>Araneomorphae</taxon>
        <taxon>Entelegynae</taxon>
        <taxon>Araneoidea</taxon>
        <taxon>Araneidae</taxon>
        <taxon>Caerostris</taxon>
    </lineage>
</organism>